<evidence type="ECO:0000256" key="1">
    <source>
        <dbReference type="ARBA" id="ARBA00004123"/>
    </source>
</evidence>
<dbReference type="InterPro" id="IPR036388">
    <property type="entry name" value="WH-like_DNA-bd_sf"/>
</dbReference>
<evidence type="ECO:0000256" key="4">
    <source>
        <dbReference type="SAM" id="MobiDB-lite"/>
    </source>
</evidence>
<dbReference type="InterPro" id="IPR036390">
    <property type="entry name" value="WH_DNA-bd_sf"/>
</dbReference>
<gene>
    <name evidence="6" type="ORF">CTEN210_09896</name>
</gene>
<dbReference type="GO" id="GO:0005634">
    <property type="term" value="C:nucleus"/>
    <property type="evidence" value="ECO:0007669"/>
    <property type="project" value="UniProtKB-SubCell"/>
</dbReference>
<keyword evidence="3" id="KW-0539">Nucleus</keyword>
<evidence type="ECO:0000256" key="3">
    <source>
        <dbReference type="ARBA" id="ARBA00023242"/>
    </source>
</evidence>
<accession>A0AAD3H7N4</accession>
<dbReference type="GO" id="GO:0043565">
    <property type="term" value="F:sequence-specific DNA binding"/>
    <property type="evidence" value="ECO:0007669"/>
    <property type="project" value="InterPro"/>
</dbReference>
<dbReference type="InterPro" id="IPR000232">
    <property type="entry name" value="HSF_DNA-bd"/>
</dbReference>
<evidence type="ECO:0000313" key="6">
    <source>
        <dbReference type="EMBL" id="GFH53420.1"/>
    </source>
</evidence>
<dbReference type="PANTHER" id="PTHR10015">
    <property type="entry name" value="HEAT SHOCK TRANSCRIPTION FACTOR"/>
    <property type="match status" value="1"/>
</dbReference>
<dbReference type="PANTHER" id="PTHR10015:SF427">
    <property type="entry name" value="HEAT SHOCK FACTOR PROTEIN"/>
    <property type="match status" value="1"/>
</dbReference>
<dbReference type="Pfam" id="PF00447">
    <property type="entry name" value="HSF_DNA-bind"/>
    <property type="match status" value="1"/>
</dbReference>
<proteinExistence type="predicted"/>
<dbReference type="GO" id="GO:0003700">
    <property type="term" value="F:DNA-binding transcription factor activity"/>
    <property type="evidence" value="ECO:0007669"/>
    <property type="project" value="InterPro"/>
</dbReference>
<evidence type="ECO:0000313" key="7">
    <source>
        <dbReference type="Proteomes" id="UP001054902"/>
    </source>
</evidence>
<evidence type="ECO:0000256" key="2">
    <source>
        <dbReference type="ARBA" id="ARBA00023125"/>
    </source>
</evidence>
<feature type="compositionally biased region" description="Basic and acidic residues" evidence="4">
    <location>
        <begin position="18"/>
        <end position="30"/>
    </location>
</feature>
<feature type="domain" description="HSF-type DNA-binding" evidence="5">
    <location>
        <begin position="65"/>
        <end position="159"/>
    </location>
</feature>
<feature type="region of interest" description="Disordered" evidence="4">
    <location>
        <begin position="1"/>
        <end position="30"/>
    </location>
</feature>
<keyword evidence="7" id="KW-1185">Reference proteome</keyword>
<organism evidence="6 7">
    <name type="scientific">Chaetoceros tenuissimus</name>
    <dbReference type="NCBI Taxonomy" id="426638"/>
    <lineage>
        <taxon>Eukaryota</taxon>
        <taxon>Sar</taxon>
        <taxon>Stramenopiles</taxon>
        <taxon>Ochrophyta</taxon>
        <taxon>Bacillariophyta</taxon>
        <taxon>Coscinodiscophyceae</taxon>
        <taxon>Chaetocerotophycidae</taxon>
        <taxon>Chaetocerotales</taxon>
        <taxon>Chaetocerotaceae</taxon>
        <taxon>Chaetoceros</taxon>
    </lineage>
</organism>
<dbReference type="EMBL" id="BLLK01000047">
    <property type="protein sequence ID" value="GFH53420.1"/>
    <property type="molecule type" value="Genomic_DNA"/>
</dbReference>
<feature type="compositionally biased region" description="Basic and acidic residues" evidence="4">
    <location>
        <begin position="1"/>
        <end position="10"/>
    </location>
</feature>
<dbReference type="SUPFAM" id="SSF46785">
    <property type="entry name" value="Winged helix' DNA-binding domain"/>
    <property type="match status" value="1"/>
</dbReference>
<keyword evidence="2" id="KW-0238">DNA-binding</keyword>
<dbReference type="Proteomes" id="UP001054902">
    <property type="component" value="Unassembled WGS sequence"/>
</dbReference>
<comment type="subcellular location">
    <subcellularLocation>
        <location evidence="1">Nucleus</location>
    </subcellularLocation>
</comment>
<protein>
    <recommendedName>
        <fullName evidence="5">HSF-type DNA-binding domain-containing protein</fullName>
    </recommendedName>
</protein>
<dbReference type="Gene3D" id="1.10.10.10">
    <property type="entry name" value="Winged helix-like DNA-binding domain superfamily/Winged helix DNA-binding domain"/>
    <property type="match status" value="1"/>
</dbReference>
<sequence>MTNHFNEEFHSTIVQDEGTTKEEALTKKDVSNEKGEEVDLYEEMLVFFTGRTKSERSRKERSIIFPLRLMYALECGKFSDVINWKVDAANQHCIQIHDTAALSKDVLPSLFKVAKFESFQRKLYRWGFIKHRPSKKKSSAVTFVNPAFRQGDYVNAAKISCSPKKNFRPDPNEILRRDSLGGGSTVTGSFNPSIMRIDDTQPVVMHNYVQKITPPPTTMPGLNISSNDSFASSVPSLHSSSNMLPSMSTMMPLQQNQFMSQMPTSTIAMNTFMSSANNARNANLLKMSDLAQSMSNQMFNNNTLQTQTGVQTPTMFAMSDHYQGSSMRHQMIIQNALNALQNDIGSNNGGV</sequence>
<dbReference type="AlphaFoldDB" id="A0AAD3H7N4"/>
<reference evidence="6 7" key="1">
    <citation type="journal article" date="2021" name="Sci. Rep.">
        <title>The genome of the diatom Chaetoceros tenuissimus carries an ancient integrated fragment of an extant virus.</title>
        <authorList>
            <person name="Hongo Y."/>
            <person name="Kimura K."/>
            <person name="Takaki Y."/>
            <person name="Yoshida Y."/>
            <person name="Baba S."/>
            <person name="Kobayashi G."/>
            <person name="Nagasaki K."/>
            <person name="Hano T."/>
            <person name="Tomaru Y."/>
        </authorList>
    </citation>
    <scope>NUCLEOTIDE SEQUENCE [LARGE SCALE GENOMIC DNA]</scope>
    <source>
        <strain evidence="6 7">NIES-3715</strain>
    </source>
</reference>
<name>A0AAD3H7N4_9STRA</name>
<evidence type="ECO:0000259" key="5">
    <source>
        <dbReference type="Pfam" id="PF00447"/>
    </source>
</evidence>
<comment type="caution">
    <text evidence="6">The sequence shown here is derived from an EMBL/GenBank/DDBJ whole genome shotgun (WGS) entry which is preliminary data.</text>
</comment>